<dbReference type="Gene3D" id="3.90.1150.10">
    <property type="entry name" value="Aspartate Aminotransferase, domain 1"/>
    <property type="match status" value="1"/>
</dbReference>
<dbReference type="PANTHER" id="PTHR42885:SF2">
    <property type="entry name" value="HISTIDINOL-PHOSPHATE AMINOTRANSFERASE"/>
    <property type="match status" value="1"/>
</dbReference>
<keyword evidence="3" id="KW-0808">Transferase</keyword>
<comment type="cofactor">
    <cofactor evidence="1 5">
        <name>pyridoxal 5'-phosphate</name>
        <dbReference type="ChEBI" id="CHEBI:597326"/>
    </cofactor>
</comment>
<protein>
    <recommendedName>
        <fullName evidence="6">Aminotransferase class I/classII large domain-containing protein</fullName>
    </recommendedName>
</protein>
<proteinExistence type="inferred from homology"/>
<keyword evidence="8" id="KW-1185">Reference proteome</keyword>
<dbReference type="Gene3D" id="3.40.640.10">
    <property type="entry name" value="Type I PLP-dependent aspartate aminotransferase-like (Major domain)"/>
    <property type="match status" value="1"/>
</dbReference>
<evidence type="ECO:0000256" key="4">
    <source>
        <dbReference type="ARBA" id="ARBA00022898"/>
    </source>
</evidence>
<evidence type="ECO:0000256" key="2">
    <source>
        <dbReference type="ARBA" id="ARBA00022576"/>
    </source>
</evidence>
<evidence type="ECO:0000256" key="3">
    <source>
        <dbReference type="ARBA" id="ARBA00022679"/>
    </source>
</evidence>
<dbReference type="EMBL" id="LGCL01000025">
    <property type="protein sequence ID" value="KPL76576.1"/>
    <property type="molecule type" value="Genomic_DNA"/>
</dbReference>
<evidence type="ECO:0000313" key="8">
    <source>
        <dbReference type="Proteomes" id="UP000050417"/>
    </source>
</evidence>
<dbReference type="RefSeq" id="WP_075063161.1">
    <property type="nucleotide sequence ID" value="NZ_LGCL01000025.1"/>
</dbReference>
<dbReference type="InterPro" id="IPR015422">
    <property type="entry name" value="PyrdxlP-dep_Trfase_small"/>
</dbReference>
<accession>A0A0P6X4K8</accession>
<dbReference type="GO" id="GO:0030170">
    <property type="term" value="F:pyridoxal phosphate binding"/>
    <property type="evidence" value="ECO:0007669"/>
    <property type="project" value="InterPro"/>
</dbReference>
<keyword evidence="2" id="KW-0032">Aminotransferase</keyword>
<dbReference type="InterPro" id="IPR015421">
    <property type="entry name" value="PyrdxlP-dep_Trfase_major"/>
</dbReference>
<gene>
    <name evidence="7" type="ORF">ADN00_11520</name>
</gene>
<dbReference type="InterPro" id="IPR015424">
    <property type="entry name" value="PyrdxlP-dep_Trfase"/>
</dbReference>
<dbReference type="CDD" id="cd00609">
    <property type="entry name" value="AAT_like"/>
    <property type="match status" value="1"/>
</dbReference>
<dbReference type="InterPro" id="IPR004839">
    <property type="entry name" value="Aminotransferase_I/II_large"/>
</dbReference>
<dbReference type="PANTHER" id="PTHR42885">
    <property type="entry name" value="HISTIDINOL-PHOSPHATE AMINOTRANSFERASE-RELATED"/>
    <property type="match status" value="1"/>
</dbReference>
<dbReference type="OrthoDB" id="9813612at2"/>
<reference evidence="7 8" key="1">
    <citation type="submission" date="2015-07" db="EMBL/GenBank/DDBJ databases">
        <title>Genome sequence of Ornatilinea apprima DSM 23815.</title>
        <authorList>
            <person name="Hemp J."/>
            <person name="Ward L.M."/>
            <person name="Pace L.A."/>
            <person name="Fischer W.W."/>
        </authorList>
    </citation>
    <scope>NUCLEOTIDE SEQUENCE [LARGE SCALE GENOMIC DNA]</scope>
    <source>
        <strain evidence="7 8">P3M-1</strain>
    </source>
</reference>
<comment type="caution">
    <text evidence="7">The sequence shown here is derived from an EMBL/GenBank/DDBJ whole genome shotgun (WGS) entry which is preliminary data.</text>
</comment>
<organism evidence="7 8">
    <name type="scientific">Ornatilinea apprima</name>
    <dbReference type="NCBI Taxonomy" id="1134406"/>
    <lineage>
        <taxon>Bacteria</taxon>
        <taxon>Bacillati</taxon>
        <taxon>Chloroflexota</taxon>
        <taxon>Anaerolineae</taxon>
        <taxon>Anaerolineales</taxon>
        <taxon>Anaerolineaceae</taxon>
        <taxon>Ornatilinea</taxon>
    </lineage>
</organism>
<dbReference type="GO" id="GO:0008483">
    <property type="term" value="F:transaminase activity"/>
    <property type="evidence" value="ECO:0007669"/>
    <property type="project" value="UniProtKB-KW"/>
</dbReference>
<dbReference type="AlphaFoldDB" id="A0A0P6X4K8"/>
<name>A0A0P6X4K8_9CHLR</name>
<evidence type="ECO:0000256" key="1">
    <source>
        <dbReference type="ARBA" id="ARBA00001933"/>
    </source>
</evidence>
<dbReference type="Pfam" id="PF00155">
    <property type="entry name" value="Aminotran_1_2"/>
    <property type="match status" value="1"/>
</dbReference>
<sequence length="368" mass="41060">MEFKPLVNPRIFDVPDYDQHHVTQCWEDASIHRAMSNESNYAPIPAVQQAIIEAASQANYYAEDPSYALALRSKLAAYSAVKPENITLGNGSIEVLDLLFQIFIAKPGEDECVLVQPDYSAYTPRIKYFGGVIKYADTDANFVPDADAIIAQITPKTKFVLFSRPNNPMGTVMPKEDVRRILETGVVTFVDEAYVEMADDGTSVSPWLSEFDNLVVLRTFSKGFSLAGIRLGYVIAHPELIRYVNRSRHIFNVNLAAMAAGNAALDHMDEVRQIFKKLAETRDWMTEEIAKIPGLKPIPSKGNFVMINVKETGKTGTDFVNHLMGKGYMVRDFSKKAGLEPGAHFRISVGLPEVMMNLLGEIKLYLNQ</sequence>
<evidence type="ECO:0000259" key="6">
    <source>
        <dbReference type="Pfam" id="PF00155"/>
    </source>
</evidence>
<dbReference type="InterPro" id="IPR001917">
    <property type="entry name" value="Aminotrans_II_pyridoxalP_BS"/>
</dbReference>
<dbReference type="SUPFAM" id="SSF53383">
    <property type="entry name" value="PLP-dependent transferases"/>
    <property type="match status" value="1"/>
</dbReference>
<comment type="similarity">
    <text evidence="5">Belongs to the class-II pyridoxal-phosphate-dependent aminotransferase family.</text>
</comment>
<keyword evidence="4 5" id="KW-0663">Pyridoxal phosphate</keyword>
<evidence type="ECO:0000256" key="5">
    <source>
        <dbReference type="RuleBase" id="RU003693"/>
    </source>
</evidence>
<dbReference type="PROSITE" id="PS00599">
    <property type="entry name" value="AA_TRANSFER_CLASS_2"/>
    <property type="match status" value="1"/>
</dbReference>
<evidence type="ECO:0000313" key="7">
    <source>
        <dbReference type="EMBL" id="KPL76576.1"/>
    </source>
</evidence>
<dbReference type="Proteomes" id="UP000050417">
    <property type="component" value="Unassembled WGS sequence"/>
</dbReference>
<feature type="domain" description="Aminotransferase class I/classII large" evidence="6">
    <location>
        <begin position="36"/>
        <end position="356"/>
    </location>
</feature>
<dbReference type="STRING" id="1134406.ADN00_11520"/>